<proteinExistence type="predicted"/>
<accession>A0A1D2N3U8</accession>
<keyword evidence="3" id="KW-1185">Reference proteome</keyword>
<dbReference type="Proteomes" id="UP000094527">
    <property type="component" value="Unassembled WGS sequence"/>
</dbReference>
<reference evidence="2 3" key="1">
    <citation type="journal article" date="2016" name="Genome Biol. Evol.">
        <title>Gene Family Evolution Reflects Adaptation to Soil Environmental Stressors in the Genome of the Collembolan Orchesella cincta.</title>
        <authorList>
            <person name="Faddeeva-Vakhrusheva A."/>
            <person name="Derks M.F."/>
            <person name="Anvar S.Y."/>
            <person name="Agamennone V."/>
            <person name="Suring W."/>
            <person name="Smit S."/>
            <person name="van Straalen N.M."/>
            <person name="Roelofs D."/>
        </authorList>
    </citation>
    <scope>NUCLEOTIDE SEQUENCE [LARGE SCALE GENOMIC DNA]</scope>
    <source>
        <tissue evidence="2">Mixed pool</tissue>
    </source>
</reference>
<organism evidence="2 3">
    <name type="scientific">Orchesella cincta</name>
    <name type="common">Springtail</name>
    <name type="synonym">Podura cincta</name>
    <dbReference type="NCBI Taxonomy" id="48709"/>
    <lineage>
        <taxon>Eukaryota</taxon>
        <taxon>Metazoa</taxon>
        <taxon>Ecdysozoa</taxon>
        <taxon>Arthropoda</taxon>
        <taxon>Hexapoda</taxon>
        <taxon>Collembola</taxon>
        <taxon>Entomobryomorpha</taxon>
        <taxon>Entomobryoidea</taxon>
        <taxon>Orchesellidae</taxon>
        <taxon>Orchesellinae</taxon>
        <taxon>Orchesella</taxon>
    </lineage>
</organism>
<feature type="compositionally biased region" description="Basic and acidic residues" evidence="1">
    <location>
        <begin position="116"/>
        <end position="128"/>
    </location>
</feature>
<feature type="compositionally biased region" description="Basic and acidic residues" evidence="1">
    <location>
        <begin position="180"/>
        <end position="206"/>
    </location>
</feature>
<comment type="caution">
    <text evidence="2">The sequence shown here is derived from an EMBL/GenBank/DDBJ whole genome shotgun (WGS) entry which is preliminary data.</text>
</comment>
<dbReference type="AlphaFoldDB" id="A0A1D2N3U8"/>
<evidence type="ECO:0000313" key="3">
    <source>
        <dbReference type="Proteomes" id="UP000094527"/>
    </source>
</evidence>
<evidence type="ECO:0000313" key="2">
    <source>
        <dbReference type="EMBL" id="ODM99956.1"/>
    </source>
</evidence>
<dbReference type="EMBL" id="LJIJ01000243">
    <property type="protein sequence ID" value="ODM99956.1"/>
    <property type="molecule type" value="Genomic_DNA"/>
</dbReference>
<name>A0A1D2N3U8_ORCCI</name>
<sequence length="233" mass="25713">MKGRFVYSVVNDLDSNSGPDLHSEVDILDEILEENLEDLGVTDEGVTKQTNMSYVYCTYNFTGYIDRRRSQRQANSKLNNSATTENEDKTTAQKDNSTTGKTPTKNTDSQKMNRRKNSEKTEEPDSKAVESISDSEPMDTSSGDRKADLSDGENSRSHSNKESDSKGQKGSEGSHNNSKQQHDSGSKSRSKDPPRAKEDDNYDTRSEVSSSDDENHSQISNPSLSSGSFKSGS</sequence>
<feature type="compositionally biased region" description="Polar residues" evidence="1">
    <location>
        <begin position="93"/>
        <end position="110"/>
    </location>
</feature>
<gene>
    <name evidence="2" type="ORF">Ocin01_06723</name>
</gene>
<protein>
    <submittedName>
        <fullName evidence="2">Uncharacterized protein</fullName>
    </submittedName>
</protein>
<feature type="compositionally biased region" description="Polar residues" evidence="1">
    <location>
        <begin position="72"/>
        <end position="84"/>
    </location>
</feature>
<evidence type="ECO:0000256" key="1">
    <source>
        <dbReference type="SAM" id="MobiDB-lite"/>
    </source>
</evidence>
<feature type="compositionally biased region" description="Low complexity" evidence="1">
    <location>
        <begin position="220"/>
        <end position="233"/>
    </location>
</feature>
<feature type="compositionally biased region" description="Polar residues" evidence="1">
    <location>
        <begin position="132"/>
        <end position="141"/>
    </location>
</feature>
<feature type="compositionally biased region" description="Basic and acidic residues" evidence="1">
    <location>
        <begin position="142"/>
        <end position="169"/>
    </location>
</feature>
<feature type="region of interest" description="Disordered" evidence="1">
    <location>
        <begin position="70"/>
        <end position="233"/>
    </location>
</feature>
<feature type="non-terminal residue" evidence="2">
    <location>
        <position position="233"/>
    </location>
</feature>